<dbReference type="AlphaFoldDB" id="A0A7S2GBX2"/>
<protein>
    <recommendedName>
        <fullName evidence="3">CRAL-TRIO domain-containing protein</fullName>
    </recommendedName>
</protein>
<evidence type="ECO:0000313" key="4">
    <source>
        <dbReference type="EMBL" id="CAD9441756.1"/>
    </source>
</evidence>
<dbReference type="SMART" id="SM00516">
    <property type="entry name" value="SEC14"/>
    <property type="match status" value="1"/>
</dbReference>
<dbReference type="InterPro" id="IPR052578">
    <property type="entry name" value="PI_Transfer_CRAL-TRIO"/>
</dbReference>
<evidence type="ECO:0000259" key="3">
    <source>
        <dbReference type="PROSITE" id="PS50191"/>
    </source>
</evidence>
<dbReference type="GO" id="GO:0008526">
    <property type="term" value="F:phosphatidylinositol transfer activity"/>
    <property type="evidence" value="ECO:0007669"/>
    <property type="project" value="TreeGrafter"/>
</dbReference>
<feature type="region of interest" description="Disordered" evidence="1">
    <location>
        <begin position="284"/>
        <end position="362"/>
    </location>
</feature>
<dbReference type="PANTHER" id="PTHR45824">
    <property type="entry name" value="GH16843P"/>
    <property type="match status" value="1"/>
</dbReference>
<keyword evidence="2" id="KW-0472">Membrane</keyword>
<dbReference type="PANTHER" id="PTHR45824:SF29">
    <property type="entry name" value="GH16843P"/>
    <property type="match status" value="1"/>
</dbReference>
<dbReference type="InterPro" id="IPR036865">
    <property type="entry name" value="CRAL-TRIO_dom_sf"/>
</dbReference>
<dbReference type="CDD" id="cd00170">
    <property type="entry name" value="SEC14"/>
    <property type="match status" value="1"/>
</dbReference>
<proteinExistence type="predicted"/>
<evidence type="ECO:0000256" key="1">
    <source>
        <dbReference type="SAM" id="MobiDB-lite"/>
    </source>
</evidence>
<dbReference type="InterPro" id="IPR001251">
    <property type="entry name" value="CRAL-TRIO_dom"/>
</dbReference>
<keyword evidence="2" id="KW-1133">Transmembrane helix</keyword>
<dbReference type="EMBL" id="HBGU01024340">
    <property type="protein sequence ID" value="CAD9441756.1"/>
    <property type="molecule type" value="Transcribed_RNA"/>
</dbReference>
<name>A0A7S2GBX2_9EUKA</name>
<feature type="domain" description="CRAL-TRIO" evidence="3">
    <location>
        <begin position="130"/>
        <end position="294"/>
    </location>
</feature>
<dbReference type="PROSITE" id="PS50191">
    <property type="entry name" value="CRAL_TRIO"/>
    <property type="match status" value="1"/>
</dbReference>
<organism evidence="4">
    <name type="scientific">Haptolina brevifila</name>
    <dbReference type="NCBI Taxonomy" id="156173"/>
    <lineage>
        <taxon>Eukaryota</taxon>
        <taxon>Haptista</taxon>
        <taxon>Haptophyta</taxon>
        <taxon>Prymnesiophyceae</taxon>
        <taxon>Prymnesiales</taxon>
        <taxon>Prymnesiaceae</taxon>
        <taxon>Haptolina</taxon>
    </lineage>
</organism>
<reference evidence="4" key="1">
    <citation type="submission" date="2021-01" db="EMBL/GenBank/DDBJ databases">
        <authorList>
            <person name="Corre E."/>
            <person name="Pelletier E."/>
            <person name="Niang G."/>
            <person name="Scheremetjew M."/>
            <person name="Finn R."/>
            <person name="Kale V."/>
            <person name="Holt S."/>
            <person name="Cochrane G."/>
            <person name="Meng A."/>
            <person name="Brown T."/>
            <person name="Cohen L."/>
        </authorList>
    </citation>
    <scope>NUCLEOTIDE SEQUENCE</scope>
    <source>
        <strain evidence="4">UTEX LB 985</strain>
    </source>
</reference>
<feature type="compositionally biased region" description="Gly residues" evidence="1">
    <location>
        <begin position="326"/>
        <end position="336"/>
    </location>
</feature>
<dbReference type="Gene3D" id="3.40.525.10">
    <property type="entry name" value="CRAL-TRIO lipid binding domain"/>
    <property type="match status" value="1"/>
</dbReference>
<accession>A0A7S2GBX2</accession>
<gene>
    <name evidence="4" type="ORF">CBRE1094_LOCUS13222</name>
</gene>
<sequence length="420" mass="45328">MECAETAAAIPAYQSACAQPWAAVLTVIFAAAFAVMTYKYRQLHLQQQKLAARRKDASTQTQLLQRDPEVGRAVDLLRDLLLKHGLSRSQLPQDAELQRHLEAAKPPLSTPIACQRILATEHWRASRAAHPQTLAGFPKRVMVRGHDLLGRPCLRVRVREPFGTFAEEVLQCLEQHFESIGDEVAPEQQQVCILLDLHDVHLLDVTSPLLSAGYELVRTLRAHFPQRAALVHIVHMTSLASWIIGAANAILDSRTARKLVVHHESGTALAAALALHFDSSELPQEYGGTDHASPTLIPGENLTEGGTLNGANGGTNKEANSDAKGGSIGGSTGGSTGVASELARNHKQAASSGGGEVARGSSSMRRQARYVYSIMTKEEKARVDRLRAAADSDVELNALASFDAAALIADELLRFLMCAD</sequence>
<dbReference type="Pfam" id="PF00650">
    <property type="entry name" value="CRAL_TRIO"/>
    <property type="match status" value="1"/>
</dbReference>
<keyword evidence="2" id="KW-0812">Transmembrane</keyword>
<feature type="transmembrane region" description="Helical" evidence="2">
    <location>
        <begin position="21"/>
        <end position="40"/>
    </location>
</feature>
<dbReference type="SUPFAM" id="SSF52087">
    <property type="entry name" value="CRAL/TRIO domain"/>
    <property type="match status" value="1"/>
</dbReference>
<evidence type="ECO:0000256" key="2">
    <source>
        <dbReference type="SAM" id="Phobius"/>
    </source>
</evidence>